<evidence type="ECO:0000313" key="2">
    <source>
        <dbReference type="EMBL" id="MDB8004866.1"/>
    </source>
</evidence>
<feature type="transmembrane region" description="Helical" evidence="1">
    <location>
        <begin position="39"/>
        <end position="60"/>
    </location>
</feature>
<reference evidence="2" key="1">
    <citation type="submission" date="2023-01" db="EMBL/GenBank/DDBJ databases">
        <title>Human gut microbiome strain richness.</title>
        <authorList>
            <person name="Chen-Liaw A."/>
        </authorList>
    </citation>
    <scope>NUCLEOTIDE SEQUENCE</scope>
    <source>
        <strain evidence="2">1001283st1_G1_1001283B150217_161031</strain>
    </source>
</reference>
<keyword evidence="1" id="KW-0472">Membrane</keyword>
<keyword evidence="1" id="KW-1133">Transmembrane helix</keyword>
<feature type="transmembrane region" description="Helical" evidence="1">
    <location>
        <begin position="80"/>
        <end position="98"/>
    </location>
</feature>
<evidence type="ECO:0000313" key="3">
    <source>
        <dbReference type="Proteomes" id="UP001210809"/>
    </source>
</evidence>
<proteinExistence type="predicted"/>
<dbReference type="EMBL" id="JAQLXW010000025">
    <property type="protein sequence ID" value="MDB8004866.1"/>
    <property type="molecule type" value="Genomic_DNA"/>
</dbReference>
<dbReference type="AlphaFoldDB" id="A0AAW6D0Z7"/>
<protein>
    <submittedName>
        <fullName evidence="2">Uncharacterized protein</fullName>
    </submittedName>
</protein>
<feature type="transmembrane region" description="Helical" evidence="1">
    <location>
        <begin position="136"/>
        <end position="156"/>
    </location>
</feature>
<accession>A0AAW6D0Z7</accession>
<dbReference type="Proteomes" id="UP001210809">
    <property type="component" value="Unassembled WGS sequence"/>
</dbReference>
<evidence type="ECO:0000256" key="1">
    <source>
        <dbReference type="SAM" id="Phobius"/>
    </source>
</evidence>
<gene>
    <name evidence="2" type="ORF">PNE09_12465</name>
</gene>
<organism evidence="2 3">
    <name type="scientific">[Eubacterium] siraeum</name>
    <dbReference type="NCBI Taxonomy" id="39492"/>
    <lineage>
        <taxon>Bacteria</taxon>
        <taxon>Bacillati</taxon>
        <taxon>Bacillota</taxon>
        <taxon>Clostridia</taxon>
        <taxon>Eubacteriales</taxon>
        <taxon>Oscillospiraceae</taxon>
        <taxon>Oscillospiraceae incertae sedis</taxon>
    </lineage>
</organism>
<feature type="transmembrane region" description="Helical" evidence="1">
    <location>
        <begin position="105"/>
        <end position="124"/>
    </location>
</feature>
<name>A0AAW6D0Z7_9FIRM</name>
<sequence length="163" mass="17895">MKNKSNQSQNTAICADTIPATQSKHNLYHKITSRIKPNYLGLAMSVLLIIGAFVPSYGSSGVLLCGYNVTLYEMTAYSDYTFFFLLAIGIFSIIVSVIGFDVGVILGGVGECVVTFIQFRRYFTEDFSSIPVELNIGFYILVFASIVLLLSGFLGISKKRTAK</sequence>
<comment type="caution">
    <text evidence="2">The sequence shown here is derived from an EMBL/GenBank/DDBJ whole genome shotgun (WGS) entry which is preliminary data.</text>
</comment>
<keyword evidence="1" id="KW-0812">Transmembrane</keyword>